<evidence type="ECO:0000313" key="4">
    <source>
        <dbReference type="EMBL" id="GJJ09124.1"/>
    </source>
</evidence>
<dbReference type="GO" id="GO:0005524">
    <property type="term" value="F:ATP binding"/>
    <property type="evidence" value="ECO:0007669"/>
    <property type="project" value="UniProtKB-KW"/>
</dbReference>
<evidence type="ECO:0000313" key="5">
    <source>
        <dbReference type="Proteomes" id="UP001050691"/>
    </source>
</evidence>
<dbReference type="SUPFAM" id="SSF56801">
    <property type="entry name" value="Acetyl-CoA synthetase-like"/>
    <property type="match status" value="1"/>
</dbReference>
<dbReference type="Pfam" id="PF00501">
    <property type="entry name" value="AMP-binding"/>
    <property type="match status" value="1"/>
</dbReference>
<evidence type="ECO:0000256" key="2">
    <source>
        <dbReference type="ARBA" id="ARBA00022840"/>
    </source>
</evidence>
<dbReference type="InterPro" id="IPR042099">
    <property type="entry name" value="ANL_N_sf"/>
</dbReference>
<dbReference type="EMBL" id="BPWL01000004">
    <property type="protein sequence ID" value="GJJ09124.1"/>
    <property type="molecule type" value="Genomic_DNA"/>
</dbReference>
<dbReference type="GO" id="GO:0005783">
    <property type="term" value="C:endoplasmic reticulum"/>
    <property type="evidence" value="ECO:0007669"/>
    <property type="project" value="TreeGrafter"/>
</dbReference>
<evidence type="ECO:0000256" key="1">
    <source>
        <dbReference type="ARBA" id="ARBA00022741"/>
    </source>
</evidence>
<gene>
    <name evidence="4" type="ORF">Clacol_003346</name>
</gene>
<dbReference type="AlphaFoldDB" id="A0AAV5A7A3"/>
<organism evidence="4 5">
    <name type="scientific">Clathrus columnatus</name>
    <dbReference type="NCBI Taxonomy" id="1419009"/>
    <lineage>
        <taxon>Eukaryota</taxon>
        <taxon>Fungi</taxon>
        <taxon>Dikarya</taxon>
        <taxon>Basidiomycota</taxon>
        <taxon>Agaricomycotina</taxon>
        <taxon>Agaricomycetes</taxon>
        <taxon>Phallomycetidae</taxon>
        <taxon>Phallales</taxon>
        <taxon>Clathraceae</taxon>
        <taxon>Clathrus</taxon>
    </lineage>
</organism>
<protein>
    <recommendedName>
        <fullName evidence="3">AMP-dependent synthetase/ligase domain-containing protein</fullName>
    </recommendedName>
</protein>
<sequence length="843" mass="94188">MIYERQKIYPSHVLPFPQALCDYTKQTVEIPETRKPGGTGIYRNAWSGALYDFRHKQMRQNAVELFESGLQVSANKPCLGYRPITSQAPLTHALYYKWQTYAEVDIRRRSLGSALEFISQETMGIGEAVLNIGIWGCNSPGLEWQVADLACQAYGKITTILDESWDSDMIEYVCNQVGMTLIFITLNHLPTLLKLSAALKYLRGIILMENISPETYPIAKGWTNECNLRFFTIFELEKLGRDHIRPPIMPTDAQICTICYTSGATGPAKATILTHGQIALAVSASEWGLTYKEAGVTLSSLPLSSVHQRLNDLAMLNRGGAIGYSRGNMLDLLEDMQILKPSIWTTFSSVLNRLYQTLSSKIPGLKDKLTAFHSSKNPTPSIWDRMAFTNAKQSLGGNLQAVILAGSPANPETTQSMRMILSCPIYEDLLIPVLGFGMTETFGPIFRTLPHDPNGAGTIGIPLPHMEVKLVDVPELNLTWQDKPRPRGELCCRSVGLFLGYYQDSLNTDLTLDREGWIHTGDIAEVDMDGRFRIWNIVKLSGGDHVALEQIEGIYSTAPNIRQIFVHGDTTKDYLVALVVPTVDYLCQLGAKFGGENVSPMDRRILNMVVRDKRVKTLIQDELHKHANNLSLDDHERIYNIHIMLDMFYSDGGDDEMASLSAMKVNRGVTVPETFLEEMTRAYEFQGFTSIPTVDGASVTKDYLASQFRQSEAAISNISTLLEKKINSTYELDDPFATRIIVGKRKNLSQSNRFSQEAFGGVDDVETKKNLVKIFDALIGAVTKRNGLILDYNVSIKLLLSKTAEAMAYKEKEKELVKRHVELNDPDLPAVIGATYKLRIHVS</sequence>
<keyword evidence="2" id="KW-0067">ATP-binding</keyword>
<name>A0AAV5A7A3_9AGAM</name>
<accession>A0AAV5A7A3</accession>
<dbReference type="Proteomes" id="UP001050691">
    <property type="component" value="Unassembled WGS sequence"/>
</dbReference>
<dbReference type="GO" id="GO:0004467">
    <property type="term" value="F:long-chain fatty acid-CoA ligase activity"/>
    <property type="evidence" value="ECO:0007669"/>
    <property type="project" value="TreeGrafter"/>
</dbReference>
<dbReference type="Gene3D" id="3.40.50.12780">
    <property type="entry name" value="N-terminal domain of ligase-like"/>
    <property type="match status" value="1"/>
</dbReference>
<proteinExistence type="predicted"/>
<keyword evidence="1" id="KW-0547">Nucleotide-binding</keyword>
<dbReference type="PANTHER" id="PTHR43272:SF33">
    <property type="entry name" value="AMP-BINDING DOMAIN-CONTAINING PROTEIN-RELATED"/>
    <property type="match status" value="1"/>
</dbReference>
<keyword evidence="5" id="KW-1185">Reference proteome</keyword>
<comment type="caution">
    <text evidence="4">The sequence shown here is derived from an EMBL/GenBank/DDBJ whole genome shotgun (WGS) entry which is preliminary data.</text>
</comment>
<dbReference type="InterPro" id="IPR000873">
    <property type="entry name" value="AMP-dep_synth/lig_dom"/>
</dbReference>
<dbReference type="PANTHER" id="PTHR43272">
    <property type="entry name" value="LONG-CHAIN-FATTY-ACID--COA LIGASE"/>
    <property type="match status" value="1"/>
</dbReference>
<evidence type="ECO:0000259" key="3">
    <source>
        <dbReference type="Pfam" id="PF00501"/>
    </source>
</evidence>
<reference evidence="4" key="1">
    <citation type="submission" date="2021-10" db="EMBL/GenBank/DDBJ databases">
        <title>De novo Genome Assembly of Clathrus columnatus (Basidiomycota, Fungi) Using Illumina and Nanopore Sequence Data.</title>
        <authorList>
            <person name="Ogiso-Tanaka E."/>
            <person name="Itagaki H."/>
            <person name="Hosoya T."/>
            <person name="Hosaka K."/>
        </authorList>
    </citation>
    <scope>NUCLEOTIDE SEQUENCE</scope>
    <source>
        <strain evidence="4">MO-923</strain>
    </source>
</reference>
<dbReference type="GO" id="GO:0016020">
    <property type="term" value="C:membrane"/>
    <property type="evidence" value="ECO:0007669"/>
    <property type="project" value="TreeGrafter"/>
</dbReference>
<feature type="domain" description="AMP-dependent synthetase/ligase" evidence="3">
    <location>
        <begin position="92"/>
        <end position="502"/>
    </location>
</feature>